<evidence type="ECO:0000313" key="2">
    <source>
        <dbReference type="Proteomes" id="UP001054837"/>
    </source>
</evidence>
<sequence>MDDVLSGATTLKEAKELQYQLIIMFQRGGMTLPKWFGNHPELSLNQKKYDFAKPTETKTLGVYWSSEEDYFPFKWCGKRRSSCNECGVLT</sequence>
<keyword evidence="2" id="KW-1185">Reference proteome</keyword>
<dbReference type="AlphaFoldDB" id="A0AAV4QWN1"/>
<reference evidence="1 2" key="1">
    <citation type="submission" date="2021-06" db="EMBL/GenBank/DDBJ databases">
        <title>Caerostris darwini draft genome.</title>
        <authorList>
            <person name="Kono N."/>
            <person name="Arakawa K."/>
        </authorList>
    </citation>
    <scope>NUCLEOTIDE SEQUENCE [LARGE SCALE GENOMIC DNA]</scope>
</reference>
<organism evidence="1 2">
    <name type="scientific">Caerostris darwini</name>
    <dbReference type="NCBI Taxonomy" id="1538125"/>
    <lineage>
        <taxon>Eukaryota</taxon>
        <taxon>Metazoa</taxon>
        <taxon>Ecdysozoa</taxon>
        <taxon>Arthropoda</taxon>
        <taxon>Chelicerata</taxon>
        <taxon>Arachnida</taxon>
        <taxon>Araneae</taxon>
        <taxon>Araneomorphae</taxon>
        <taxon>Entelegynae</taxon>
        <taxon>Araneoidea</taxon>
        <taxon>Araneidae</taxon>
        <taxon>Caerostris</taxon>
    </lineage>
</organism>
<evidence type="ECO:0000313" key="1">
    <source>
        <dbReference type="EMBL" id="GIY13660.1"/>
    </source>
</evidence>
<gene>
    <name evidence="1" type="primary">X975_01402</name>
    <name evidence="1" type="ORF">CDAR_199851</name>
</gene>
<keyword evidence="1" id="KW-0808">Transferase</keyword>
<proteinExistence type="predicted"/>
<name>A0AAV4QWN1_9ARAC</name>
<keyword evidence="1" id="KW-0695">RNA-directed DNA polymerase</keyword>
<dbReference type="GO" id="GO:0003964">
    <property type="term" value="F:RNA-directed DNA polymerase activity"/>
    <property type="evidence" value="ECO:0007669"/>
    <property type="project" value="UniProtKB-KW"/>
</dbReference>
<keyword evidence="1" id="KW-0548">Nucleotidyltransferase</keyword>
<comment type="caution">
    <text evidence="1">The sequence shown here is derived from an EMBL/GenBank/DDBJ whole genome shotgun (WGS) entry which is preliminary data.</text>
</comment>
<dbReference type="Proteomes" id="UP001054837">
    <property type="component" value="Unassembled WGS sequence"/>
</dbReference>
<dbReference type="EMBL" id="BPLQ01005269">
    <property type="protein sequence ID" value="GIY13660.1"/>
    <property type="molecule type" value="Genomic_DNA"/>
</dbReference>
<accession>A0AAV4QWN1</accession>
<protein>
    <submittedName>
        <fullName evidence="1">Reverse transcriptase</fullName>
    </submittedName>
</protein>